<dbReference type="Proteomes" id="UP001187192">
    <property type="component" value="Unassembled WGS sequence"/>
</dbReference>
<gene>
    <name evidence="1" type="ORF">TIFTF001_009230</name>
</gene>
<proteinExistence type="predicted"/>
<dbReference type="PANTHER" id="PTHR33265">
    <property type="entry name" value="AVR9/CF-9 RAPIDLY ELICITED PROTEIN-RELATED"/>
    <property type="match status" value="1"/>
</dbReference>
<dbReference type="Pfam" id="PF05553">
    <property type="entry name" value="DUF761"/>
    <property type="match status" value="1"/>
</dbReference>
<sequence length="228" mass="26010">MVEAVEVVLEQCPSPPPLISKKLSNAVRLIMFMIQKRSRKLQTAMPDLQEVVVRRGKILGKSFNDLMLRHNTALGCTSHDVRMSFVSPREYEFSCTSSPPHRRYTSTSSSRHVSKRNARYNNYYKHHRGHGNRIIPRSPAFDDDRDDVVLPVGSFKMFRADHSPVVKTKAVEAASLSFRSGCSGAGAGEEEGEFHVDKAAEEFIERFYRELMMQKWNMAREAVADRFV</sequence>
<evidence type="ECO:0008006" key="3">
    <source>
        <dbReference type="Google" id="ProtNLM"/>
    </source>
</evidence>
<evidence type="ECO:0000313" key="2">
    <source>
        <dbReference type="Proteomes" id="UP001187192"/>
    </source>
</evidence>
<comment type="caution">
    <text evidence="1">The sequence shown here is derived from an EMBL/GenBank/DDBJ whole genome shotgun (WGS) entry which is preliminary data.</text>
</comment>
<accession>A0AA88AA41</accession>
<dbReference type="EMBL" id="BTGU01000010">
    <property type="protein sequence ID" value="GMN40006.1"/>
    <property type="molecule type" value="Genomic_DNA"/>
</dbReference>
<dbReference type="InterPro" id="IPR008480">
    <property type="entry name" value="DUF761_pln"/>
</dbReference>
<dbReference type="PANTHER" id="PTHR33265:SF26">
    <property type="entry name" value="OS06G0554600 PROTEIN"/>
    <property type="match status" value="1"/>
</dbReference>
<reference evidence="1" key="1">
    <citation type="submission" date="2023-07" db="EMBL/GenBank/DDBJ databases">
        <title>draft genome sequence of fig (Ficus carica).</title>
        <authorList>
            <person name="Takahashi T."/>
            <person name="Nishimura K."/>
        </authorList>
    </citation>
    <scope>NUCLEOTIDE SEQUENCE</scope>
</reference>
<protein>
    <recommendedName>
        <fullName evidence="3">Avr9/Cf-9 rapidly elicited protein</fullName>
    </recommendedName>
</protein>
<organism evidence="1 2">
    <name type="scientific">Ficus carica</name>
    <name type="common">Common fig</name>
    <dbReference type="NCBI Taxonomy" id="3494"/>
    <lineage>
        <taxon>Eukaryota</taxon>
        <taxon>Viridiplantae</taxon>
        <taxon>Streptophyta</taxon>
        <taxon>Embryophyta</taxon>
        <taxon>Tracheophyta</taxon>
        <taxon>Spermatophyta</taxon>
        <taxon>Magnoliopsida</taxon>
        <taxon>eudicotyledons</taxon>
        <taxon>Gunneridae</taxon>
        <taxon>Pentapetalae</taxon>
        <taxon>rosids</taxon>
        <taxon>fabids</taxon>
        <taxon>Rosales</taxon>
        <taxon>Moraceae</taxon>
        <taxon>Ficeae</taxon>
        <taxon>Ficus</taxon>
    </lineage>
</organism>
<keyword evidence="2" id="KW-1185">Reference proteome</keyword>
<evidence type="ECO:0000313" key="1">
    <source>
        <dbReference type="EMBL" id="GMN40006.1"/>
    </source>
</evidence>
<name>A0AA88AA41_FICCA</name>
<dbReference type="AlphaFoldDB" id="A0AA88AA41"/>